<keyword evidence="5" id="KW-1185">Reference proteome</keyword>
<dbReference type="InterPro" id="IPR015915">
    <property type="entry name" value="Kelch-typ_b-propeller"/>
</dbReference>
<dbReference type="GO" id="GO:0005634">
    <property type="term" value="C:nucleus"/>
    <property type="evidence" value="ECO:0007669"/>
    <property type="project" value="UniProtKB-ARBA"/>
</dbReference>
<accession>W1PRV4</accession>
<dbReference type="InterPro" id="IPR006652">
    <property type="entry name" value="Kelch_1"/>
</dbReference>
<proteinExistence type="predicted"/>
<sequence>MVERCSMPPESATSGSVEEEEPQDTDYSSYLPPLTDEVSLLILARTPFSDHPTLRCLSRRHRTVLESGDLYRIRQAHDLCHPIVFMRAGGGSCWFAFSPDSGPRRRRRFRLPHFPSNNRFYDGDKESICAGSHLLVSSLDPEGPTVWRYELGANRWFRGPDMLSKRSLFASASSGSCAFVAGGCAYVTSSLTARVPMNSAEQYDPETRTWRPLPPMHRKRTHCSGFFMNSKFYVVGGEGVNRDDLKCGEFYDPEMNEWVLVEGMLGDRPVPTGSDGRPLPRSQPLVAVVNGCELYELVPCMNALKVYEEEEKRWRVVGFVPVKADQNGGWGVAFKSLGDRLLVVGRAGSSGGEGGRVCACTYKPGVGWELLEGAVGNLDDFVFNCAVMLT</sequence>
<organism evidence="4 5">
    <name type="scientific">Amborella trichopoda</name>
    <dbReference type="NCBI Taxonomy" id="13333"/>
    <lineage>
        <taxon>Eukaryota</taxon>
        <taxon>Viridiplantae</taxon>
        <taxon>Streptophyta</taxon>
        <taxon>Embryophyta</taxon>
        <taxon>Tracheophyta</taxon>
        <taxon>Spermatophyta</taxon>
        <taxon>Magnoliopsida</taxon>
        <taxon>Amborellales</taxon>
        <taxon>Amborellaceae</taxon>
        <taxon>Amborella</taxon>
    </lineage>
</organism>
<keyword evidence="2" id="KW-0677">Repeat</keyword>
<dbReference type="InterPro" id="IPR052439">
    <property type="entry name" value="F-box/Kelch-repeat"/>
</dbReference>
<dbReference type="HOGENOM" id="CLU_028510_0_0_1"/>
<evidence type="ECO:0000313" key="5">
    <source>
        <dbReference type="Proteomes" id="UP000017836"/>
    </source>
</evidence>
<evidence type="ECO:0000313" key="4">
    <source>
        <dbReference type="EMBL" id="ERN09990.1"/>
    </source>
</evidence>
<name>W1PRV4_AMBTC</name>
<dbReference type="SUPFAM" id="SSF117281">
    <property type="entry name" value="Kelch motif"/>
    <property type="match status" value="1"/>
</dbReference>
<dbReference type="CDD" id="cd22152">
    <property type="entry name" value="F-box_AtAFR-like"/>
    <property type="match status" value="1"/>
</dbReference>
<dbReference type="Pfam" id="PF01344">
    <property type="entry name" value="Kelch_1"/>
    <property type="match status" value="2"/>
</dbReference>
<gene>
    <name evidence="4" type="ORF">AMTR_s00013p00225830</name>
</gene>
<evidence type="ECO:0008006" key="6">
    <source>
        <dbReference type="Google" id="ProtNLM"/>
    </source>
</evidence>
<dbReference type="Gene3D" id="2.120.10.80">
    <property type="entry name" value="Kelch-type beta propeller"/>
    <property type="match status" value="1"/>
</dbReference>
<dbReference type="PANTHER" id="PTHR46122:SF5">
    <property type="entry name" value="F-BOX DOMAIN-CONTAINING PROTEIN"/>
    <property type="match status" value="1"/>
</dbReference>
<dbReference type="Gramene" id="ERN09990">
    <property type="protein sequence ID" value="ERN09990"/>
    <property type="gene ID" value="AMTR_s00013p00225830"/>
</dbReference>
<evidence type="ECO:0000256" key="3">
    <source>
        <dbReference type="SAM" id="MobiDB-lite"/>
    </source>
</evidence>
<evidence type="ECO:0000256" key="2">
    <source>
        <dbReference type="ARBA" id="ARBA00022737"/>
    </source>
</evidence>
<dbReference type="AlphaFoldDB" id="W1PRV4"/>
<dbReference type="PANTHER" id="PTHR46122">
    <property type="entry name" value="GALACTOSE OXIDASE/KELCH REPEAT PROTEIN-RELATED"/>
    <property type="match status" value="1"/>
</dbReference>
<dbReference type="eggNOG" id="KOG1072">
    <property type="taxonomic scope" value="Eukaryota"/>
</dbReference>
<dbReference type="SMART" id="SM00612">
    <property type="entry name" value="Kelch"/>
    <property type="match status" value="2"/>
</dbReference>
<keyword evidence="1" id="KW-0880">Kelch repeat</keyword>
<evidence type="ECO:0000256" key="1">
    <source>
        <dbReference type="ARBA" id="ARBA00022441"/>
    </source>
</evidence>
<dbReference type="KEGG" id="atr:18438157"/>
<dbReference type="EMBL" id="KI392979">
    <property type="protein sequence ID" value="ERN09990.1"/>
    <property type="molecule type" value="Genomic_DNA"/>
</dbReference>
<feature type="region of interest" description="Disordered" evidence="3">
    <location>
        <begin position="1"/>
        <end position="30"/>
    </location>
</feature>
<dbReference type="OMA" id="TCCPDPN"/>
<dbReference type="OrthoDB" id="191037at2759"/>
<reference evidence="5" key="1">
    <citation type="journal article" date="2013" name="Science">
        <title>The Amborella genome and the evolution of flowering plants.</title>
        <authorList>
            <consortium name="Amborella Genome Project"/>
        </authorList>
    </citation>
    <scope>NUCLEOTIDE SEQUENCE [LARGE SCALE GENOMIC DNA]</scope>
</reference>
<protein>
    <recommendedName>
        <fullName evidence="6">F-box domain-containing protein</fullName>
    </recommendedName>
</protein>
<dbReference type="Proteomes" id="UP000017836">
    <property type="component" value="Unassembled WGS sequence"/>
</dbReference>